<dbReference type="GeneID" id="43595934"/>
<feature type="domain" description="DUF1996" evidence="3">
    <location>
        <begin position="37"/>
        <end position="290"/>
    </location>
</feature>
<accession>A0A370TT91</accession>
<dbReference type="Proteomes" id="UP000254866">
    <property type="component" value="Unassembled WGS sequence"/>
</dbReference>
<dbReference type="PANTHER" id="PTHR43662:SF7">
    <property type="entry name" value="DUF1996 DOMAIN-CONTAINING PROTEIN"/>
    <property type="match status" value="1"/>
</dbReference>
<dbReference type="PANTHER" id="PTHR43662">
    <property type="match status" value="1"/>
</dbReference>
<feature type="chain" id="PRO_5016762642" description="DUF1996 domain-containing protein" evidence="2">
    <location>
        <begin position="22"/>
        <end position="494"/>
    </location>
</feature>
<feature type="compositionally biased region" description="Basic residues" evidence="1">
    <location>
        <begin position="478"/>
        <end position="494"/>
    </location>
</feature>
<dbReference type="STRING" id="2656787.A0A370TT91"/>
<dbReference type="OrthoDB" id="74764at2759"/>
<dbReference type="EMBL" id="NPIC01000002">
    <property type="protein sequence ID" value="RDL38745.1"/>
    <property type="molecule type" value="Genomic_DNA"/>
</dbReference>
<feature type="region of interest" description="Disordered" evidence="1">
    <location>
        <begin position="474"/>
        <end position="494"/>
    </location>
</feature>
<proteinExistence type="predicted"/>
<evidence type="ECO:0000256" key="1">
    <source>
        <dbReference type="SAM" id="MobiDB-lite"/>
    </source>
</evidence>
<feature type="signal peptide" evidence="2">
    <location>
        <begin position="1"/>
        <end position="21"/>
    </location>
</feature>
<dbReference type="Pfam" id="PF09362">
    <property type="entry name" value="DUF1996"/>
    <property type="match status" value="1"/>
</dbReference>
<keyword evidence="5" id="KW-1185">Reference proteome</keyword>
<dbReference type="AlphaFoldDB" id="A0A370TT91"/>
<evidence type="ECO:0000313" key="5">
    <source>
        <dbReference type="Proteomes" id="UP000254866"/>
    </source>
</evidence>
<evidence type="ECO:0000313" key="4">
    <source>
        <dbReference type="EMBL" id="RDL38745.1"/>
    </source>
</evidence>
<keyword evidence="2" id="KW-0732">Signal</keyword>
<reference evidence="4 5" key="1">
    <citation type="journal article" date="2018" name="IMA Fungus">
        <title>IMA Genome-F 9: Draft genome sequence of Annulohypoxylon stygium, Aspergillus mulundensis, Berkeleyomyces basicola (syn. Thielaviopsis basicola), Ceratocystis smalleyi, two Cercospora beticola strains, Coleophoma cylindrospora, Fusarium fracticaudum, Phialophora cf. hyalina, and Morchella septimelata.</title>
        <authorList>
            <person name="Wingfield B.D."/>
            <person name="Bills G.F."/>
            <person name="Dong Y."/>
            <person name="Huang W."/>
            <person name="Nel W.J."/>
            <person name="Swalarsk-Parry B.S."/>
            <person name="Vaghefi N."/>
            <person name="Wilken P.M."/>
            <person name="An Z."/>
            <person name="de Beer Z.W."/>
            <person name="De Vos L."/>
            <person name="Chen L."/>
            <person name="Duong T.A."/>
            <person name="Gao Y."/>
            <person name="Hammerbacher A."/>
            <person name="Kikkert J.R."/>
            <person name="Li Y."/>
            <person name="Li H."/>
            <person name="Li K."/>
            <person name="Li Q."/>
            <person name="Liu X."/>
            <person name="Ma X."/>
            <person name="Naidoo K."/>
            <person name="Pethybridge S.J."/>
            <person name="Sun J."/>
            <person name="Steenkamp E.T."/>
            <person name="van der Nest M.A."/>
            <person name="van Wyk S."/>
            <person name="Wingfield M.J."/>
            <person name="Xiong C."/>
            <person name="Yue Q."/>
            <person name="Zhang X."/>
        </authorList>
    </citation>
    <scope>NUCLEOTIDE SEQUENCE [LARGE SCALE GENOMIC DNA]</scope>
    <source>
        <strain evidence="4 5">BP 5553</strain>
    </source>
</reference>
<evidence type="ECO:0000259" key="3">
    <source>
        <dbReference type="Pfam" id="PF09362"/>
    </source>
</evidence>
<dbReference type="InterPro" id="IPR018535">
    <property type="entry name" value="DUF1996"/>
</dbReference>
<sequence>MKSFTLTSVAHVLVLAGLSDAFWRMECPNRSALARIDPLVSIGSAAQHVHAIHGSSGFSASSSTADLLAGQCTSCRVSEDKSAYWTPAVYFKSASTGEFTLVNQVGGMLAYYLLFTNAGEKTVTAFPPGFEMISGDTNQRNYSYPVPDAVEKSRWASTAPYNTQAFLRQAALGFNCLNYQKAPEPSLYRHFLPDKAYLDANCADGVRFELMFPSCWDGKNNAPSDKQSHVAFPDQVMTGECPKGFKTRLPSLFYETIWDTHAFSGQDGQFVISNGDPTGYGYHGDFIMGWDSDFLQKAADTCTNPSGRIEDCPLFTIQDEDAYSSCKVPSSNIPIAAAKDQLLSKLSSLPGNVQIFAGPGRAGGGSAAPSIDLPSPKKPSAPAPTSDIVPVVPTVSYKAATSASSGAYVPGGAFAEQPSSPAAAVTPAPNAASLGPSESFFSTQYATKGNTVEEVFWVEEEVTTTIFATETMTAGANKGRKRHLHKHRRAGAGH</sequence>
<evidence type="ECO:0000256" key="2">
    <source>
        <dbReference type="SAM" id="SignalP"/>
    </source>
</evidence>
<protein>
    <recommendedName>
        <fullName evidence="3">DUF1996 domain-containing protein</fullName>
    </recommendedName>
</protein>
<feature type="region of interest" description="Disordered" evidence="1">
    <location>
        <begin position="359"/>
        <end position="386"/>
    </location>
</feature>
<organism evidence="4 5">
    <name type="scientific">Venustampulla echinocandica</name>
    <dbReference type="NCBI Taxonomy" id="2656787"/>
    <lineage>
        <taxon>Eukaryota</taxon>
        <taxon>Fungi</taxon>
        <taxon>Dikarya</taxon>
        <taxon>Ascomycota</taxon>
        <taxon>Pezizomycotina</taxon>
        <taxon>Leotiomycetes</taxon>
        <taxon>Helotiales</taxon>
        <taxon>Pleuroascaceae</taxon>
        <taxon>Venustampulla</taxon>
    </lineage>
</organism>
<name>A0A370TT91_9HELO</name>
<comment type="caution">
    <text evidence="4">The sequence shown here is derived from an EMBL/GenBank/DDBJ whole genome shotgun (WGS) entry which is preliminary data.</text>
</comment>
<gene>
    <name evidence="4" type="ORF">BP5553_03085</name>
</gene>
<dbReference type="RefSeq" id="XP_031871401.1">
    <property type="nucleotide sequence ID" value="XM_032011708.1"/>
</dbReference>